<dbReference type="PANTHER" id="PTHR11070">
    <property type="entry name" value="UVRD / RECB / PCRA DNA HELICASE FAMILY MEMBER"/>
    <property type="match status" value="1"/>
</dbReference>
<evidence type="ECO:0000256" key="7">
    <source>
        <dbReference type="ARBA" id="ARBA00022840"/>
    </source>
</evidence>
<feature type="binding site" evidence="14">
    <location>
        <begin position="23"/>
        <end position="30"/>
    </location>
    <ligand>
        <name>ATP</name>
        <dbReference type="ChEBI" id="CHEBI:30616"/>
    </ligand>
</feature>
<dbReference type="InterPro" id="IPR014152">
    <property type="entry name" value="AddA"/>
</dbReference>
<keyword evidence="5 13" id="KW-0347">Helicase</keyword>
<feature type="domain" description="UvrD-like helicase ATP-binding" evidence="15">
    <location>
        <begin position="2"/>
        <end position="475"/>
    </location>
</feature>
<comment type="catalytic activity">
    <reaction evidence="12 13">
        <text>ATP + H2O = ADP + phosphate + H(+)</text>
        <dbReference type="Rhea" id="RHEA:13065"/>
        <dbReference type="ChEBI" id="CHEBI:15377"/>
        <dbReference type="ChEBI" id="CHEBI:15378"/>
        <dbReference type="ChEBI" id="CHEBI:30616"/>
        <dbReference type="ChEBI" id="CHEBI:43474"/>
        <dbReference type="ChEBI" id="CHEBI:456216"/>
        <dbReference type="EC" id="5.6.2.4"/>
    </reaction>
</comment>
<dbReference type="InterPro" id="IPR000212">
    <property type="entry name" value="DNA_helicase_UvrD/REP"/>
</dbReference>
<evidence type="ECO:0000259" key="15">
    <source>
        <dbReference type="PROSITE" id="PS51198"/>
    </source>
</evidence>
<comment type="caution">
    <text evidence="17">The sequence shown here is derived from an EMBL/GenBank/DDBJ whole genome shotgun (WGS) entry which is preliminary data.</text>
</comment>
<evidence type="ECO:0000313" key="18">
    <source>
        <dbReference type="Proteomes" id="UP000216498"/>
    </source>
</evidence>
<sequence length="1241" mass="143613">MVNWTREQEEAIYTDGSDVLVAAAAGSGKTAVLVERIIQKLLKKDNPVDIDSLLVVTFTNAAAQEMRNRVGLALEKALAEDPSSLHLKKQLSLLQRASISTLHSFCLEVVKQYAYLLDIDPSFRIANDMEADLIKQEVIDDLFEEWYGTTGEEQERFFAVVDRFSSDRSDVEVEDLVLTLYTFAVQNPWPDNWLDQLAETYNVAEDWQEEELDWLSIIKREVNSQFEAIEQEMTLALNLTRENDGPYHYADTIDSDLLMLREALAHLNSWDDLQSYISSSSFARLSGKKADCDETKKDRVKALRDSYKKRWDTMKKGWFSRNLTSHVDDMRELAPIIKQLTELVKLFKARFTEQKREKAIVDFSDLEHYCLKLLVDETSAMDEPVPSKVANQFKEKFSELLVDEYQDTNLVQETILTLISDQIGPGNMFMVGDVKQSIYRFRHAEPSLFIQKYKRFASKEHQAKRIDLASNFRSREHVLIGANYIFRQILDEELGEINYDANAELIYGNKMYDDLPYTAPYPELLIIDREAQEEEAEVSADEENFQDLEKAQLEARTYAEKIKSWIGQKEGSPLKVVDKATQTQRDIQYRDIVILLRSMTWAPTIVDELKKQGIPVYAELSTGYFEAIEVKIMINLLKTIDNPRQDIPLASVLRSPIVGLNEDDLASIRLAGKNQSFYDALKRFEKQYTTDTAKKVTNFLKQLEQFRLASRQGALSELIWDIYRETGYYDFVGGMPGGRQRQANLRALYDRARGYETTSFRGLFRFLRFIERMEERGDDLGAARALSEQEDVVRIMTIHKSKGLEFPVVILGAMDKEFNLQDLKQKYLLHKDLGFASKYIDPLKRITYPTLFYHAIGQEKLRELLAEEMRVLYVALTRAKEKMVMIGSVPSFEKKQQKWQKMIDHSQWVLPAHFRMESKTYLDWVGPALIRHQENNVLRTEELTDAVLNEIQIDPSKWSVSIIHGSELANLDEKQGQADLELKENITGWHKVDVQDENLEQLVEERLSYQYPFEQAAKSRAKQTVTEIKRQRELKDEYSSDQLIPAFQAPIVKRPNFMQKEKTITAAEKGTAMHTVMQHLPMIKPLSGAEIEEHLEALAEKEIISREEAEIIDLDSIERFINTDIAQYMMGVPSLHREVPFSLSLPASEVYATWTSETDEKVLIQGVIDCIIPAEDGWIILDYKTDAIPEEVTDQVKEKLMKRYKTQMELYRYAIEHIWKQPVNKTYLYFFARQLVVEVPV</sequence>
<dbReference type="EC" id="3.1.-.-" evidence="13"/>
<dbReference type="InterPro" id="IPR014016">
    <property type="entry name" value="UvrD-like_ATP-bd"/>
</dbReference>
<keyword evidence="8 13" id="KW-0238">DNA-binding</keyword>
<dbReference type="Proteomes" id="UP000216498">
    <property type="component" value="Unassembled WGS sequence"/>
</dbReference>
<comment type="similarity">
    <text evidence="13">Belongs to the helicase family. AddA subfamily.</text>
</comment>
<keyword evidence="9 13" id="KW-0234">DNA repair</keyword>
<dbReference type="Gene3D" id="3.90.320.10">
    <property type="match status" value="1"/>
</dbReference>
<dbReference type="InterPro" id="IPR038726">
    <property type="entry name" value="PDDEXK_AddAB-type"/>
</dbReference>
<dbReference type="GO" id="GO:0033202">
    <property type="term" value="C:DNA helicase complex"/>
    <property type="evidence" value="ECO:0007669"/>
    <property type="project" value="TreeGrafter"/>
</dbReference>
<evidence type="ECO:0000256" key="1">
    <source>
        <dbReference type="ARBA" id="ARBA00022722"/>
    </source>
</evidence>
<keyword evidence="4 13" id="KW-0378">Hydrolase</keyword>
<dbReference type="RefSeq" id="WP_094886642.1">
    <property type="nucleotide sequence ID" value="NZ_NPMS01000007.1"/>
</dbReference>
<evidence type="ECO:0000256" key="14">
    <source>
        <dbReference type="PROSITE-ProRule" id="PRU00560"/>
    </source>
</evidence>
<keyword evidence="2 13" id="KW-0547">Nucleotide-binding</keyword>
<comment type="catalytic activity">
    <reaction evidence="11 13">
        <text>Couples ATP hydrolysis with the unwinding of duplex DNA by translocating in the 3'-5' direction.</text>
        <dbReference type="EC" id="5.6.2.4"/>
    </reaction>
</comment>
<evidence type="ECO:0000256" key="6">
    <source>
        <dbReference type="ARBA" id="ARBA00022839"/>
    </source>
</evidence>
<evidence type="ECO:0000256" key="9">
    <source>
        <dbReference type="ARBA" id="ARBA00023204"/>
    </source>
</evidence>
<evidence type="ECO:0000256" key="13">
    <source>
        <dbReference type="HAMAP-Rule" id="MF_01451"/>
    </source>
</evidence>
<dbReference type="PANTHER" id="PTHR11070:SF48">
    <property type="entry name" value="ATP-DEPENDENT HELICASE_NUCLEASE SUBUNIT A"/>
    <property type="match status" value="1"/>
</dbReference>
<dbReference type="Pfam" id="PF13361">
    <property type="entry name" value="UvrD_C"/>
    <property type="match status" value="1"/>
</dbReference>
<keyword evidence="18" id="KW-1185">Reference proteome</keyword>
<dbReference type="Pfam" id="PF12705">
    <property type="entry name" value="PDDEXK_1"/>
    <property type="match status" value="1"/>
</dbReference>
<dbReference type="GO" id="GO:0003690">
    <property type="term" value="F:double-stranded DNA binding"/>
    <property type="evidence" value="ECO:0007669"/>
    <property type="project" value="UniProtKB-UniRule"/>
</dbReference>
<dbReference type="InterPro" id="IPR011604">
    <property type="entry name" value="PDDEXK-like_dom_sf"/>
</dbReference>
<dbReference type="PROSITE" id="PS51217">
    <property type="entry name" value="UVRD_HELICASE_CTER"/>
    <property type="match status" value="1"/>
</dbReference>
<accession>A0A265N913</accession>
<comment type="subunit">
    <text evidence="13">Heterodimer of AddA and AddB/RexB.</text>
</comment>
<dbReference type="GO" id="GO:0043138">
    <property type="term" value="F:3'-5' DNA helicase activity"/>
    <property type="evidence" value="ECO:0007669"/>
    <property type="project" value="UniProtKB-UniRule"/>
</dbReference>
<evidence type="ECO:0000313" key="17">
    <source>
        <dbReference type="EMBL" id="OZU87954.1"/>
    </source>
</evidence>
<gene>
    <name evidence="13 17" type="primary">addA</name>
    <name evidence="17" type="ORF">CIL03_14730</name>
</gene>
<dbReference type="HAMAP" id="MF_01451">
    <property type="entry name" value="AddA"/>
    <property type="match status" value="1"/>
</dbReference>
<dbReference type="AlphaFoldDB" id="A0A265N913"/>
<evidence type="ECO:0000256" key="3">
    <source>
        <dbReference type="ARBA" id="ARBA00022763"/>
    </source>
</evidence>
<reference evidence="17 18" key="1">
    <citation type="submission" date="2017-08" db="EMBL/GenBank/DDBJ databases">
        <title>Virgibacillus indicus sp. nov. and Virgibacillus profoundi sp. nov, two moderately halophilic bacteria isolated from marine sediment by using the Microfluidic Streak Plate.</title>
        <authorList>
            <person name="Xu B."/>
            <person name="Hu B."/>
            <person name="Wang J."/>
            <person name="Zhu Y."/>
            <person name="Huang L."/>
            <person name="Du W."/>
            <person name="Huang Y."/>
        </authorList>
    </citation>
    <scope>NUCLEOTIDE SEQUENCE [LARGE SCALE GENOMIC DNA]</scope>
    <source>
        <strain evidence="17 18">IO3-P2-C2</strain>
    </source>
</reference>
<dbReference type="GO" id="GO:0005829">
    <property type="term" value="C:cytosol"/>
    <property type="evidence" value="ECO:0007669"/>
    <property type="project" value="TreeGrafter"/>
</dbReference>
<dbReference type="OrthoDB" id="9810135at2"/>
<dbReference type="EC" id="5.6.2.4" evidence="13"/>
<organism evidence="17 18">
    <name type="scientific">Virgibacillus indicus</name>
    <dbReference type="NCBI Taxonomy" id="2024554"/>
    <lineage>
        <taxon>Bacteria</taxon>
        <taxon>Bacillati</taxon>
        <taxon>Bacillota</taxon>
        <taxon>Bacilli</taxon>
        <taxon>Bacillales</taxon>
        <taxon>Bacillaceae</taxon>
        <taxon>Virgibacillus</taxon>
    </lineage>
</organism>
<evidence type="ECO:0000256" key="11">
    <source>
        <dbReference type="ARBA" id="ARBA00034617"/>
    </source>
</evidence>
<dbReference type="SUPFAM" id="SSF52980">
    <property type="entry name" value="Restriction endonuclease-like"/>
    <property type="match status" value="1"/>
</dbReference>
<dbReference type="FunFam" id="3.40.50.300:FF:001236">
    <property type="entry name" value="ATP-dependent helicase/nuclease subunit A"/>
    <property type="match status" value="1"/>
</dbReference>
<dbReference type="GO" id="GO:0005524">
    <property type="term" value="F:ATP binding"/>
    <property type="evidence" value="ECO:0007669"/>
    <property type="project" value="UniProtKB-UniRule"/>
</dbReference>
<keyword evidence="3 13" id="KW-0227">DNA damage</keyword>
<evidence type="ECO:0000256" key="10">
    <source>
        <dbReference type="ARBA" id="ARBA00023235"/>
    </source>
</evidence>
<dbReference type="Gene3D" id="3.40.50.300">
    <property type="entry name" value="P-loop containing nucleotide triphosphate hydrolases"/>
    <property type="match status" value="4"/>
</dbReference>
<name>A0A265N913_9BACI</name>
<proteinExistence type="inferred from homology"/>
<dbReference type="SUPFAM" id="SSF52540">
    <property type="entry name" value="P-loop containing nucleoside triphosphate hydrolases"/>
    <property type="match status" value="1"/>
</dbReference>
<evidence type="ECO:0000256" key="5">
    <source>
        <dbReference type="ARBA" id="ARBA00022806"/>
    </source>
</evidence>
<keyword evidence="6 13" id="KW-0269">Exonuclease</keyword>
<evidence type="ECO:0000256" key="4">
    <source>
        <dbReference type="ARBA" id="ARBA00022801"/>
    </source>
</evidence>
<feature type="domain" description="UvrD-like helicase C-terminal" evidence="16">
    <location>
        <begin position="495"/>
        <end position="803"/>
    </location>
</feature>
<comment type="cofactor">
    <cofactor evidence="13">
        <name>Mg(2+)</name>
        <dbReference type="ChEBI" id="CHEBI:18420"/>
    </cofactor>
</comment>
<evidence type="ECO:0000256" key="8">
    <source>
        <dbReference type="ARBA" id="ARBA00023125"/>
    </source>
</evidence>
<evidence type="ECO:0000259" key="16">
    <source>
        <dbReference type="PROSITE" id="PS51217"/>
    </source>
</evidence>
<dbReference type="GO" id="GO:0008408">
    <property type="term" value="F:3'-5' exonuclease activity"/>
    <property type="evidence" value="ECO:0007669"/>
    <property type="project" value="UniProtKB-UniRule"/>
</dbReference>
<dbReference type="GO" id="GO:0016887">
    <property type="term" value="F:ATP hydrolysis activity"/>
    <property type="evidence" value="ECO:0007669"/>
    <property type="project" value="RHEA"/>
</dbReference>
<dbReference type="EMBL" id="NPMS01000007">
    <property type="protein sequence ID" value="OZU87954.1"/>
    <property type="molecule type" value="Genomic_DNA"/>
</dbReference>
<comment type="function">
    <text evidence="13">The heterodimer acts as both an ATP-dependent DNA helicase and an ATP-dependent, dual-direction single-stranded exonuclease. Recognizes the chi site generating a DNA molecule suitable for the initiation of homologous recombination. The AddA nuclease domain is required for chi fragment generation; this subunit has the helicase and 3' -&gt; 5' nuclease activities.</text>
</comment>
<dbReference type="InterPro" id="IPR011335">
    <property type="entry name" value="Restrct_endonuc-II-like"/>
</dbReference>
<keyword evidence="1 13" id="KW-0540">Nuclease</keyword>
<dbReference type="InterPro" id="IPR027417">
    <property type="entry name" value="P-loop_NTPase"/>
</dbReference>
<dbReference type="NCBIfam" id="TIGR02785">
    <property type="entry name" value="addA_Gpos"/>
    <property type="match status" value="1"/>
</dbReference>
<dbReference type="Pfam" id="PF00580">
    <property type="entry name" value="UvrD-helicase"/>
    <property type="match status" value="1"/>
</dbReference>
<protein>
    <recommendedName>
        <fullName evidence="13">ATP-dependent helicase/nuclease subunit A</fullName>
        <ecNumber evidence="13">3.1.-.-</ecNumber>
        <ecNumber evidence="13">5.6.2.4</ecNumber>
    </recommendedName>
    <alternativeName>
        <fullName evidence="13">ATP-dependent helicase/nuclease AddA</fullName>
    </alternativeName>
    <alternativeName>
        <fullName evidence="13">DNA 3'-5' helicase AddA</fullName>
    </alternativeName>
</protein>
<evidence type="ECO:0000256" key="2">
    <source>
        <dbReference type="ARBA" id="ARBA00022741"/>
    </source>
</evidence>
<keyword evidence="7 13" id="KW-0067">ATP-binding</keyword>
<dbReference type="GO" id="GO:0000724">
    <property type="term" value="P:double-strand break repair via homologous recombination"/>
    <property type="evidence" value="ECO:0007669"/>
    <property type="project" value="UniProtKB-UniRule"/>
</dbReference>
<dbReference type="PROSITE" id="PS51198">
    <property type="entry name" value="UVRD_HELICASE_ATP_BIND"/>
    <property type="match status" value="1"/>
</dbReference>
<keyword evidence="10 13" id="KW-0413">Isomerase</keyword>
<evidence type="ECO:0000256" key="12">
    <source>
        <dbReference type="ARBA" id="ARBA00048988"/>
    </source>
</evidence>
<dbReference type="InterPro" id="IPR014017">
    <property type="entry name" value="DNA_helicase_UvrD-like_C"/>
</dbReference>